<dbReference type="Proteomes" id="UP001174677">
    <property type="component" value="Chromosome 11"/>
</dbReference>
<dbReference type="EMBL" id="JARPOI010000011">
    <property type="protein sequence ID" value="KAJ9168438.1"/>
    <property type="molecule type" value="Genomic_DNA"/>
</dbReference>
<organism evidence="1 2">
    <name type="scientific">Hevea brasiliensis</name>
    <name type="common">Para rubber tree</name>
    <name type="synonym">Siphonia brasiliensis</name>
    <dbReference type="NCBI Taxonomy" id="3981"/>
    <lineage>
        <taxon>Eukaryota</taxon>
        <taxon>Viridiplantae</taxon>
        <taxon>Streptophyta</taxon>
        <taxon>Embryophyta</taxon>
        <taxon>Tracheophyta</taxon>
        <taxon>Spermatophyta</taxon>
        <taxon>Magnoliopsida</taxon>
        <taxon>eudicotyledons</taxon>
        <taxon>Gunneridae</taxon>
        <taxon>Pentapetalae</taxon>
        <taxon>rosids</taxon>
        <taxon>fabids</taxon>
        <taxon>Malpighiales</taxon>
        <taxon>Euphorbiaceae</taxon>
        <taxon>Crotonoideae</taxon>
        <taxon>Micrandreae</taxon>
        <taxon>Hevea</taxon>
    </lineage>
</organism>
<sequence length="62" mass="7317">MESYSEYTKLILMQIPKRRLAYQYSSSYYVPYPIGYDFSFQIHHSAVAFLEESAEKQCHALS</sequence>
<keyword evidence="2" id="KW-1185">Reference proteome</keyword>
<proteinExistence type="predicted"/>
<protein>
    <submittedName>
        <fullName evidence="1">Uncharacterized protein</fullName>
    </submittedName>
</protein>
<evidence type="ECO:0000313" key="2">
    <source>
        <dbReference type="Proteomes" id="UP001174677"/>
    </source>
</evidence>
<evidence type="ECO:0000313" key="1">
    <source>
        <dbReference type="EMBL" id="KAJ9168438.1"/>
    </source>
</evidence>
<gene>
    <name evidence="1" type="ORF">P3X46_019962</name>
</gene>
<accession>A0ABQ9LLL8</accession>
<comment type="caution">
    <text evidence="1">The sequence shown here is derived from an EMBL/GenBank/DDBJ whole genome shotgun (WGS) entry which is preliminary data.</text>
</comment>
<feature type="non-terminal residue" evidence="1">
    <location>
        <position position="62"/>
    </location>
</feature>
<name>A0ABQ9LLL8_HEVBR</name>
<reference evidence="1" key="1">
    <citation type="journal article" date="2023" name="Plant Biotechnol. J.">
        <title>Chromosome-level wild Hevea brasiliensis genome provides new tools for genomic-assisted breeding and valuable loci to elevate rubber yield.</title>
        <authorList>
            <person name="Cheng H."/>
            <person name="Song X."/>
            <person name="Hu Y."/>
            <person name="Wu T."/>
            <person name="Yang Q."/>
            <person name="An Z."/>
            <person name="Feng S."/>
            <person name="Deng Z."/>
            <person name="Wu W."/>
            <person name="Zeng X."/>
            <person name="Tu M."/>
            <person name="Wang X."/>
            <person name="Huang H."/>
        </authorList>
    </citation>
    <scope>NUCLEOTIDE SEQUENCE</scope>
    <source>
        <strain evidence="1">MT/VB/25A 57/8</strain>
    </source>
</reference>